<evidence type="ECO:0000259" key="4">
    <source>
        <dbReference type="PROSITE" id="PS50987"/>
    </source>
</evidence>
<evidence type="ECO:0000313" key="6">
    <source>
        <dbReference type="Proteomes" id="UP000199668"/>
    </source>
</evidence>
<dbReference type="AlphaFoldDB" id="A0A1I4QIC9"/>
<keyword evidence="3" id="KW-0804">Transcription</keyword>
<dbReference type="OrthoDB" id="9794330at2"/>
<dbReference type="InterPro" id="IPR036388">
    <property type="entry name" value="WH-like_DNA-bd_sf"/>
</dbReference>
<dbReference type="InterPro" id="IPR036390">
    <property type="entry name" value="WH_DNA-bd_sf"/>
</dbReference>
<dbReference type="PROSITE" id="PS50987">
    <property type="entry name" value="HTH_ARSR_2"/>
    <property type="match status" value="1"/>
</dbReference>
<keyword evidence="2" id="KW-0238">DNA-binding</keyword>
<dbReference type="SMART" id="SM00418">
    <property type="entry name" value="HTH_ARSR"/>
    <property type="match status" value="1"/>
</dbReference>
<dbReference type="PANTHER" id="PTHR43132:SF6">
    <property type="entry name" value="HTH-TYPE TRANSCRIPTIONAL REPRESSOR CZRA"/>
    <property type="match status" value="1"/>
</dbReference>
<dbReference type="InterPro" id="IPR001845">
    <property type="entry name" value="HTH_ArsR_DNA-bd_dom"/>
</dbReference>
<evidence type="ECO:0000256" key="3">
    <source>
        <dbReference type="ARBA" id="ARBA00023163"/>
    </source>
</evidence>
<protein>
    <submittedName>
        <fullName evidence="5">Cadmium-sensing regulator, CadC</fullName>
    </submittedName>
</protein>
<name>A0A1I4QIC9_9BACI</name>
<evidence type="ECO:0000256" key="2">
    <source>
        <dbReference type="ARBA" id="ARBA00023125"/>
    </source>
</evidence>
<reference evidence="5 6" key="1">
    <citation type="submission" date="2016-10" db="EMBL/GenBank/DDBJ databases">
        <authorList>
            <person name="de Groot N.N."/>
        </authorList>
    </citation>
    <scope>NUCLEOTIDE SEQUENCE [LARGE SCALE GENOMIC DNA]</scope>
    <source>
        <strain evidence="5 6">CGMCC 1.6134</strain>
    </source>
</reference>
<feature type="domain" description="HTH arsR-type" evidence="4">
    <location>
        <begin position="24"/>
        <end position="119"/>
    </location>
</feature>
<evidence type="ECO:0000313" key="5">
    <source>
        <dbReference type="EMBL" id="SFM39882.1"/>
    </source>
</evidence>
<keyword evidence="6" id="KW-1185">Reference proteome</keyword>
<gene>
    <name evidence="5" type="ORF">SAMN04488054_14313</name>
</gene>
<evidence type="ECO:0000256" key="1">
    <source>
        <dbReference type="ARBA" id="ARBA00023015"/>
    </source>
</evidence>
<accession>A0A1I4QIC9</accession>
<keyword evidence="1" id="KW-0805">Transcription regulation</keyword>
<dbReference type="NCBIfam" id="NF033788">
    <property type="entry name" value="HTH_metalloreg"/>
    <property type="match status" value="1"/>
</dbReference>
<dbReference type="EMBL" id="FOTY01000043">
    <property type="protein sequence ID" value="SFM39882.1"/>
    <property type="molecule type" value="Genomic_DNA"/>
</dbReference>
<dbReference type="Gene3D" id="1.10.10.10">
    <property type="entry name" value="Winged helix-like DNA-binding domain superfamily/Winged helix DNA-binding domain"/>
    <property type="match status" value="1"/>
</dbReference>
<dbReference type="GO" id="GO:0003700">
    <property type="term" value="F:DNA-binding transcription factor activity"/>
    <property type="evidence" value="ECO:0007669"/>
    <property type="project" value="InterPro"/>
</dbReference>
<dbReference type="InterPro" id="IPR051011">
    <property type="entry name" value="Metal_resp_trans_reg"/>
</dbReference>
<dbReference type="SUPFAM" id="SSF46785">
    <property type="entry name" value="Winged helix' DNA-binding domain"/>
    <property type="match status" value="1"/>
</dbReference>
<dbReference type="STRING" id="266892.SAMN04488054_14313"/>
<dbReference type="PRINTS" id="PR00778">
    <property type="entry name" value="HTHARSR"/>
</dbReference>
<dbReference type="InterPro" id="IPR011991">
    <property type="entry name" value="ArsR-like_HTH"/>
</dbReference>
<dbReference type="CDD" id="cd00090">
    <property type="entry name" value="HTH_ARSR"/>
    <property type="match status" value="1"/>
</dbReference>
<organism evidence="5 6">
    <name type="scientific">Salibacterium qingdaonense</name>
    <dbReference type="NCBI Taxonomy" id="266892"/>
    <lineage>
        <taxon>Bacteria</taxon>
        <taxon>Bacillati</taxon>
        <taxon>Bacillota</taxon>
        <taxon>Bacilli</taxon>
        <taxon>Bacillales</taxon>
        <taxon>Bacillaceae</taxon>
    </lineage>
</organism>
<dbReference type="PANTHER" id="PTHR43132">
    <property type="entry name" value="ARSENICAL RESISTANCE OPERON REPRESSOR ARSR-RELATED"/>
    <property type="match status" value="1"/>
</dbReference>
<proteinExistence type="predicted"/>
<dbReference type="RefSeq" id="WP_090928696.1">
    <property type="nucleotide sequence ID" value="NZ_FOTY01000043.1"/>
</dbReference>
<sequence length="130" mass="14509">MKQEEVCEVTCVDEEKVARLQASIDDAKVDRMAVMFKGLADKNRMKVLQALAAEGEICVCDASHLLGASTASTSHHLRYLRKLGLVKYRKEGKLVYYSLEDSHVEDMIKLAGAHQQEISDRETGHSVMEA</sequence>
<dbReference type="GO" id="GO:0003677">
    <property type="term" value="F:DNA binding"/>
    <property type="evidence" value="ECO:0007669"/>
    <property type="project" value="UniProtKB-KW"/>
</dbReference>
<dbReference type="Proteomes" id="UP000199668">
    <property type="component" value="Unassembled WGS sequence"/>
</dbReference>
<dbReference type="Pfam" id="PF01022">
    <property type="entry name" value="HTH_5"/>
    <property type="match status" value="1"/>
</dbReference>